<organism evidence="3 4">
    <name type="scientific">Calycina marina</name>
    <dbReference type="NCBI Taxonomy" id="1763456"/>
    <lineage>
        <taxon>Eukaryota</taxon>
        <taxon>Fungi</taxon>
        <taxon>Dikarya</taxon>
        <taxon>Ascomycota</taxon>
        <taxon>Pezizomycotina</taxon>
        <taxon>Leotiomycetes</taxon>
        <taxon>Helotiales</taxon>
        <taxon>Pezizellaceae</taxon>
        <taxon>Calycina</taxon>
    </lineage>
</organism>
<evidence type="ECO:0000259" key="2">
    <source>
        <dbReference type="Pfam" id="PF01593"/>
    </source>
</evidence>
<evidence type="ECO:0000313" key="3">
    <source>
        <dbReference type="EMBL" id="KAG9242221.1"/>
    </source>
</evidence>
<dbReference type="GO" id="GO:0016491">
    <property type="term" value="F:oxidoreductase activity"/>
    <property type="evidence" value="ECO:0007669"/>
    <property type="project" value="InterPro"/>
</dbReference>
<evidence type="ECO:0000313" key="4">
    <source>
        <dbReference type="Proteomes" id="UP000887226"/>
    </source>
</evidence>
<keyword evidence="1" id="KW-0812">Transmembrane</keyword>
<sequence length="516" mass="58641">MALTRVPRKKVAIVGSGSAGIGALWALNRTHHDVYLYEAADRLGGHTNTQEFKYGKFKTLVDTGFIVLNTATYPNFINFLKSTKVPTVPTEMTFGVSRDKGAFEWAGTSLKAVFAQRWNIINPMMWRMIFDIIRFNHFALDLLKVDQRVPDYPDPDGKDSKEAEQTIGDYLAQEGYSDAFRDDYLIPMTAAVWSTSPEKCTLEFPAVTLVRFMWNHHLLTTVGERPQWLTLPNGAQSYIDAVMKGFPPNHVFLNTAVSTLTNEEDGRVRLRTQDGDSTVFDHVIVATHGDQALSIIEPEADQEEIEILSGFQTSKNTVIMHSDLSLMPKNKEAWSAWNYITESSLMGANVDQVCLTYNMNILQHIPREIFGDVLVTLNPLHLPPQELVQGRYSYSHPLYNNEAIQSQYDLPRIQNTRNISYCGAWTGYGFHEDGFSSGIKVAQDHLGAVLPFNFVDSTFGRDKARFRLRDFVMRMVLLMIQTVIAIVELFFGVDRTREKYILEIKVNGTKRKLQEW</sequence>
<evidence type="ECO:0000256" key="1">
    <source>
        <dbReference type="SAM" id="Phobius"/>
    </source>
</evidence>
<keyword evidence="1" id="KW-1133">Transmembrane helix</keyword>
<dbReference type="AlphaFoldDB" id="A0A9P8CEE1"/>
<keyword evidence="4" id="KW-1185">Reference proteome</keyword>
<dbReference type="SUPFAM" id="SSF51905">
    <property type="entry name" value="FAD/NAD(P)-binding domain"/>
    <property type="match status" value="1"/>
</dbReference>
<protein>
    <recommendedName>
        <fullName evidence="2">Amine oxidase domain-containing protein</fullName>
    </recommendedName>
</protein>
<proteinExistence type="predicted"/>
<dbReference type="PANTHER" id="PTHR42923:SF17">
    <property type="entry name" value="AMINE OXIDASE DOMAIN-CONTAINING PROTEIN"/>
    <property type="match status" value="1"/>
</dbReference>
<keyword evidence="1" id="KW-0472">Membrane</keyword>
<dbReference type="OrthoDB" id="5977668at2759"/>
<dbReference type="InterPro" id="IPR050464">
    <property type="entry name" value="Zeta_carotene_desat/Oxidored"/>
</dbReference>
<dbReference type="Gene3D" id="3.50.50.60">
    <property type="entry name" value="FAD/NAD(P)-binding domain"/>
    <property type="match status" value="1"/>
</dbReference>
<gene>
    <name evidence="3" type="ORF">BJ878DRAFT_184220</name>
</gene>
<dbReference type="Proteomes" id="UP000887226">
    <property type="component" value="Unassembled WGS sequence"/>
</dbReference>
<reference evidence="3" key="1">
    <citation type="journal article" date="2021" name="IMA Fungus">
        <title>Genomic characterization of three marine fungi, including Emericellopsis atlantica sp. nov. with signatures of a generalist lifestyle and marine biomass degradation.</title>
        <authorList>
            <person name="Hagestad O.C."/>
            <person name="Hou L."/>
            <person name="Andersen J.H."/>
            <person name="Hansen E.H."/>
            <person name="Altermark B."/>
            <person name="Li C."/>
            <person name="Kuhnert E."/>
            <person name="Cox R.J."/>
            <person name="Crous P.W."/>
            <person name="Spatafora J.W."/>
            <person name="Lail K."/>
            <person name="Amirebrahimi M."/>
            <person name="Lipzen A."/>
            <person name="Pangilinan J."/>
            <person name="Andreopoulos W."/>
            <person name="Hayes R.D."/>
            <person name="Ng V."/>
            <person name="Grigoriev I.V."/>
            <person name="Jackson S.A."/>
            <person name="Sutton T.D.S."/>
            <person name="Dobson A.D.W."/>
            <person name="Rama T."/>
        </authorList>
    </citation>
    <scope>NUCLEOTIDE SEQUENCE</scope>
    <source>
        <strain evidence="3">TRa3180A</strain>
    </source>
</reference>
<dbReference type="InterPro" id="IPR036188">
    <property type="entry name" value="FAD/NAD-bd_sf"/>
</dbReference>
<dbReference type="Gene3D" id="3.30.70.1990">
    <property type="match status" value="1"/>
</dbReference>
<dbReference type="InterPro" id="IPR002937">
    <property type="entry name" value="Amino_oxidase"/>
</dbReference>
<dbReference type="PANTHER" id="PTHR42923">
    <property type="entry name" value="PROTOPORPHYRINOGEN OXIDASE"/>
    <property type="match status" value="1"/>
</dbReference>
<dbReference type="Pfam" id="PF01593">
    <property type="entry name" value="Amino_oxidase"/>
    <property type="match status" value="1"/>
</dbReference>
<dbReference type="Gene3D" id="1.10.405.20">
    <property type="match status" value="1"/>
</dbReference>
<accession>A0A9P8CEE1</accession>
<comment type="caution">
    <text evidence="3">The sequence shown here is derived from an EMBL/GenBank/DDBJ whole genome shotgun (WGS) entry which is preliminary data.</text>
</comment>
<feature type="domain" description="Amine oxidase" evidence="2">
    <location>
        <begin position="19"/>
        <end position="444"/>
    </location>
</feature>
<dbReference type="FunFam" id="1.10.405.20:FF:000001">
    <property type="entry name" value="Amine oxidase"/>
    <property type="match status" value="1"/>
</dbReference>
<feature type="transmembrane region" description="Helical" evidence="1">
    <location>
        <begin position="471"/>
        <end position="493"/>
    </location>
</feature>
<dbReference type="EMBL" id="MU254099">
    <property type="protein sequence ID" value="KAG9242221.1"/>
    <property type="molecule type" value="Genomic_DNA"/>
</dbReference>
<name>A0A9P8CEE1_9HELO</name>